<sequence length="523" mass="57782">MKFNCRVALFILHLLVATFKVGKAHRIPLHGSAMAFAARSKPKKSSTGQPDYQLASLDLSQKWLELVRNGQVEATVEVPASYSDGGDKNSPEEMLRVRYGVAVSKEDANKCQEFVEQVETEEPHEKIRVINETLAQLQSDPSKISVQYEMDGDFVAQLQLVRTLRPAPSPGFAGSTSSEPPPYDEKTDSFVTGPLRLELRPVVGTVKVPGMVTRYDIYHNVSPADARGHFLLLPTLSLPELNWRGQKFLPTDFTNMLYLASSVRPHGSLFLGFNSVGAGASQNHIHCHAWPSPPLPFLNEQEDDSSPVEGWNCYAVSKVKSIIDFYDLDGGNIEVTYLKYPLFCVQFSASKEHLDTLSKVLDFASAAFGEAPFNIGFLNRPAMDDDGNTMDSEDDSFVDVYMFVRSKERSSVLPSLKLGVSEAMGLFHAQSDEELGVLKATTPLGGARKVEDAGAEHEHDHHHDHHHDHDDGPKKGPMAQALEDISYVDRDELWSAMKTILIGLDATIIGIDEETLEGTDDGR</sequence>
<protein>
    <recommendedName>
        <fullName evidence="5">GDP-D-glucose phosphorylase</fullName>
    </recommendedName>
</protein>
<name>A0AAD2CDV3_9STRA</name>
<evidence type="ECO:0000256" key="1">
    <source>
        <dbReference type="SAM" id="MobiDB-lite"/>
    </source>
</evidence>
<feature type="chain" id="PRO_5042141288" description="GDP-D-glucose phosphorylase" evidence="2">
    <location>
        <begin position="25"/>
        <end position="523"/>
    </location>
</feature>
<feature type="signal peptide" evidence="2">
    <location>
        <begin position="1"/>
        <end position="24"/>
    </location>
</feature>
<feature type="compositionally biased region" description="Basic and acidic residues" evidence="1">
    <location>
        <begin position="448"/>
        <end position="474"/>
    </location>
</feature>
<keyword evidence="2" id="KW-0732">Signal</keyword>
<organism evidence="3 4">
    <name type="scientific">Cylindrotheca closterium</name>
    <dbReference type="NCBI Taxonomy" id="2856"/>
    <lineage>
        <taxon>Eukaryota</taxon>
        <taxon>Sar</taxon>
        <taxon>Stramenopiles</taxon>
        <taxon>Ochrophyta</taxon>
        <taxon>Bacillariophyta</taxon>
        <taxon>Bacillariophyceae</taxon>
        <taxon>Bacillariophycidae</taxon>
        <taxon>Bacillariales</taxon>
        <taxon>Bacillariaceae</taxon>
        <taxon>Cylindrotheca</taxon>
    </lineage>
</organism>
<accession>A0AAD2CDV3</accession>
<gene>
    <name evidence="3" type="ORF">CYCCA115_LOCUS218</name>
</gene>
<dbReference type="AlphaFoldDB" id="A0AAD2CDV3"/>
<proteinExistence type="predicted"/>
<feature type="region of interest" description="Disordered" evidence="1">
    <location>
        <begin position="167"/>
        <end position="186"/>
    </location>
</feature>
<evidence type="ECO:0000256" key="2">
    <source>
        <dbReference type="SAM" id="SignalP"/>
    </source>
</evidence>
<dbReference type="EMBL" id="CAKOGP040000001">
    <property type="protein sequence ID" value="CAJ1897187.1"/>
    <property type="molecule type" value="Genomic_DNA"/>
</dbReference>
<reference evidence="3" key="1">
    <citation type="submission" date="2023-08" db="EMBL/GenBank/DDBJ databases">
        <authorList>
            <person name="Audoor S."/>
            <person name="Bilcke G."/>
        </authorList>
    </citation>
    <scope>NUCLEOTIDE SEQUENCE</scope>
</reference>
<keyword evidence="4" id="KW-1185">Reference proteome</keyword>
<comment type="caution">
    <text evidence="3">The sequence shown here is derived from an EMBL/GenBank/DDBJ whole genome shotgun (WGS) entry which is preliminary data.</text>
</comment>
<evidence type="ECO:0000313" key="4">
    <source>
        <dbReference type="Proteomes" id="UP001295423"/>
    </source>
</evidence>
<feature type="region of interest" description="Disordered" evidence="1">
    <location>
        <begin position="447"/>
        <end position="478"/>
    </location>
</feature>
<evidence type="ECO:0008006" key="5">
    <source>
        <dbReference type="Google" id="ProtNLM"/>
    </source>
</evidence>
<dbReference type="Proteomes" id="UP001295423">
    <property type="component" value="Unassembled WGS sequence"/>
</dbReference>
<evidence type="ECO:0000313" key="3">
    <source>
        <dbReference type="EMBL" id="CAJ1897187.1"/>
    </source>
</evidence>